<evidence type="ECO:0000256" key="4">
    <source>
        <dbReference type="ARBA" id="ARBA00023163"/>
    </source>
</evidence>
<dbReference type="InterPro" id="IPR016032">
    <property type="entry name" value="Sig_transdc_resp-reg_C-effctor"/>
</dbReference>
<dbReference type="Gene3D" id="3.40.50.2300">
    <property type="match status" value="1"/>
</dbReference>
<dbReference type="SUPFAM" id="SSF46894">
    <property type="entry name" value="C-terminal effector domain of the bipartite response regulators"/>
    <property type="match status" value="1"/>
</dbReference>
<evidence type="ECO:0000259" key="7">
    <source>
        <dbReference type="PROSITE" id="PS50110"/>
    </source>
</evidence>
<keyword evidence="2" id="KW-0805">Transcription regulation</keyword>
<organism evidence="8">
    <name type="scientific">Desulfobacca acetoxidans</name>
    <dbReference type="NCBI Taxonomy" id="60893"/>
    <lineage>
        <taxon>Bacteria</taxon>
        <taxon>Pseudomonadati</taxon>
        <taxon>Thermodesulfobacteriota</taxon>
        <taxon>Desulfobaccia</taxon>
        <taxon>Desulfobaccales</taxon>
        <taxon>Desulfobaccaceae</taxon>
        <taxon>Desulfobacca</taxon>
    </lineage>
</organism>
<accession>A0A7C3SJ39</accession>
<dbReference type="EMBL" id="DTHB01000043">
    <property type="protein sequence ID" value="HGB14844.1"/>
    <property type="molecule type" value="Genomic_DNA"/>
</dbReference>
<dbReference type="PROSITE" id="PS50110">
    <property type="entry name" value="RESPONSE_REGULATORY"/>
    <property type="match status" value="1"/>
</dbReference>
<feature type="modified residue" description="4-aspartylphosphate" evidence="5">
    <location>
        <position position="56"/>
    </location>
</feature>
<evidence type="ECO:0000259" key="6">
    <source>
        <dbReference type="PROSITE" id="PS50043"/>
    </source>
</evidence>
<dbReference type="AlphaFoldDB" id="A0A7C3SJ39"/>
<evidence type="ECO:0000256" key="2">
    <source>
        <dbReference type="ARBA" id="ARBA00023015"/>
    </source>
</evidence>
<dbReference type="InterPro" id="IPR001789">
    <property type="entry name" value="Sig_transdc_resp-reg_receiver"/>
</dbReference>
<dbReference type="PRINTS" id="PR00038">
    <property type="entry name" value="HTHLUXR"/>
</dbReference>
<evidence type="ECO:0000313" key="8">
    <source>
        <dbReference type="EMBL" id="HGB14844.1"/>
    </source>
</evidence>
<feature type="domain" description="HTH luxR-type" evidence="6">
    <location>
        <begin position="141"/>
        <end position="206"/>
    </location>
</feature>
<proteinExistence type="predicted"/>
<dbReference type="SMART" id="SM00421">
    <property type="entry name" value="HTH_LUXR"/>
    <property type="match status" value="1"/>
</dbReference>
<evidence type="ECO:0000256" key="3">
    <source>
        <dbReference type="ARBA" id="ARBA00023125"/>
    </source>
</evidence>
<gene>
    <name evidence="8" type="ORF">ENV62_06380</name>
</gene>
<dbReference type="Pfam" id="PF00196">
    <property type="entry name" value="GerE"/>
    <property type="match status" value="1"/>
</dbReference>
<dbReference type="PROSITE" id="PS50043">
    <property type="entry name" value="HTH_LUXR_2"/>
    <property type="match status" value="1"/>
</dbReference>
<reference evidence="8" key="1">
    <citation type="journal article" date="2020" name="mSystems">
        <title>Genome- and Community-Level Interaction Insights into Carbon Utilization and Element Cycling Functions of Hydrothermarchaeota in Hydrothermal Sediment.</title>
        <authorList>
            <person name="Zhou Z."/>
            <person name="Liu Y."/>
            <person name="Xu W."/>
            <person name="Pan J."/>
            <person name="Luo Z.H."/>
            <person name="Li M."/>
        </authorList>
    </citation>
    <scope>NUCLEOTIDE SEQUENCE [LARGE SCALE GENOMIC DNA]</scope>
    <source>
        <strain evidence="8">SpSt-776</strain>
    </source>
</reference>
<feature type="domain" description="Response regulatory" evidence="7">
    <location>
        <begin position="5"/>
        <end position="121"/>
    </location>
</feature>
<dbReference type="Pfam" id="PF00072">
    <property type="entry name" value="Response_reg"/>
    <property type="match status" value="1"/>
</dbReference>
<dbReference type="GO" id="GO:0003677">
    <property type="term" value="F:DNA binding"/>
    <property type="evidence" value="ECO:0007669"/>
    <property type="project" value="UniProtKB-KW"/>
</dbReference>
<dbReference type="InterPro" id="IPR000792">
    <property type="entry name" value="Tscrpt_reg_LuxR_C"/>
</dbReference>
<dbReference type="CDD" id="cd06170">
    <property type="entry name" value="LuxR_C_like"/>
    <property type="match status" value="1"/>
</dbReference>
<dbReference type="InterPro" id="IPR058245">
    <property type="entry name" value="NreC/VraR/RcsB-like_REC"/>
</dbReference>
<evidence type="ECO:0000256" key="1">
    <source>
        <dbReference type="ARBA" id="ARBA00022553"/>
    </source>
</evidence>
<dbReference type="PANTHER" id="PTHR43214">
    <property type="entry name" value="TWO-COMPONENT RESPONSE REGULATOR"/>
    <property type="match status" value="1"/>
</dbReference>
<dbReference type="InterPro" id="IPR039420">
    <property type="entry name" value="WalR-like"/>
</dbReference>
<name>A0A7C3SJ39_9BACT</name>
<dbReference type="GO" id="GO:0006355">
    <property type="term" value="P:regulation of DNA-templated transcription"/>
    <property type="evidence" value="ECO:0007669"/>
    <property type="project" value="InterPro"/>
</dbReference>
<dbReference type="PANTHER" id="PTHR43214:SF41">
    <property type="entry name" value="NITRATE_NITRITE RESPONSE REGULATOR PROTEIN NARP"/>
    <property type="match status" value="1"/>
</dbReference>
<keyword evidence="1 5" id="KW-0597">Phosphoprotein</keyword>
<sequence>MAPYSIVLADDHVIFRQGIRKIIEGVEGFEVLGEAGDGLELLQLLKTIRPDLVILDISMPNLRGLEAAEEIKRLYPEVKILILTMHKKKGFVQLGLKAGADGFLLKEDADSELFRAIETIQKGNTFISPLLSDILRELALVEPETEKLTKREREVLKLLAEGKKPKEIATLLFIGLPTVRSHRYNIMKKLNLKSLADLVRYAASHEFISTD</sequence>
<evidence type="ECO:0000256" key="5">
    <source>
        <dbReference type="PROSITE-ProRule" id="PRU00169"/>
    </source>
</evidence>
<dbReference type="SMART" id="SM00448">
    <property type="entry name" value="REC"/>
    <property type="match status" value="1"/>
</dbReference>
<keyword evidence="4" id="KW-0804">Transcription</keyword>
<dbReference type="CDD" id="cd17535">
    <property type="entry name" value="REC_NarL-like"/>
    <property type="match status" value="1"/>
</dbReference>
<dbReference type="GO" id="GO:0000160">
    <property type="term" value="P:phosphorelay signal transduction system"/>
    <property type="evidence" value="ECO:0007669"/>
    <property type="project" value="InterPro"/>
</dbReference>
<protein>
    <submittedName>
        <fullName evidence="8">Response regulator transcription factor</fullName>
    </submittedName>
</protein>
<keyword evidence="3" id="KW-0238">DNA-binding</keyword>
<dbReference type="SUPFAM" id="SSF52172">
    <property type="entry name" value="CheY-like"/>
    <property type="match status" value="1"/>
</dbReference>
<dbReference type="InterPro" id="IPR011006">
    <property type="entry name" value="CheY-like_superfamily"/>
</dbReference>
<comment type="caution">
    <text evidence="8">The sequence shown here is derived from an EMBL/GenBank/DDBJ whole genome shotgun (WGS) entry which is preliminary data.</text>
</comment>